<comment type="subcellular location">
    <subcellularLocation>
        <location evidence="1">Cell outer membrane</location>
        <topology evidence="1">Multi-pass membrane protein</topology>
    </subcellularLocation>
</comment>
<dbReference type="Pfam" id="PF05569">
    <property type="entry name" value="Peptidase_M56"/>
    <property type="match status" value="1"/>
</dbReference>
<accession>A0A2S7IL89</accession>
<feature type="transmembrane region" description="Helical" evidence="2">
    <location>
        <begin position="36"/>
        <end position="52"/>
    </location>
</feature>
<evidence type="ECO:0000256" key="2">
    <source>
        <dbReference type="SAM" id="Phobius"/>
    </source>
</evidence>
<dbReference type="InterPro" id="IPR039426">
    <property type="entry name" value="TonB-dep_rcpt-like"/>
</dbReference>
<dbReference type="PROSITE" id="PS52016">
    <property type="entry name" value="TONB_DEPENDENT_REC_3"/>
    <property type="match status" value="1"/>
</dbReference>
<keyword evidence="5" id="KW-1185">Reference proteome</keyword>
<keyword evidence="1 2" id="KW-0472">Membrane</keyword>
<keyword evidence="2" id="KW-1133">Transmembrane helix</keyword>
<protein>
    <recommendedName>
        <fullName evidence="3">Peptidase M56 domain-containing protein</fullName>
    </recommendedName>
</protein>
<proteinExistence type="inferred from homology"/>
<comment type="similarity">
    <text evidence="1">Belongs to the TonB-dependent receptor family.</text>
</comment>
<dbReference type="OrthoDB" id="1522859at2"/>
<keyword evidence="1" id="KW-0813">Transport</keyword>
<feature type="transmembrane region" description="Helical" evidence="2">
    <location>
        <begin position="263"/>
        <end position="281"/>
    </location>
</feature>
<feature type="transmembrane region" description="Helical" evidence="2">
    <location>
        <begin position="6"/>
        <end position="24"/>
    </location>
</feature>
<evidence type="ECO:0000313" key="5">
    <source>
        <dbReference type="Proteomes" id="UP000239590"/>
    </source>
</evidence>
<dbReference type="PANTHER" id="PTHR34978">
    <property type="entry name" value="POSSIBLE SENSOR-TRANSDUCER PROTEIN BLAR"/>
    <property type="match status" value="1"/>
</dbReference>
<gene>
    <name evidence="4" type="ORF">C5O19_02235</name>
</gene>
<keyword evidence="1" id="KW-1134">Transmembrane beta strand</keyword>
<keyword evidence="1 2" id="KW-0812">Transmembrane</keyword>
<comment type="caution">
    <text evidence="4">The sequence shown here is derived from an EMBL/GenBank/DDBJ whole genome shotgun (WGS) entry which is preliminary data.</text>
</comment>
<dbReference type="SUPFAM" id="SSF56935">
    <property type="entry name" value="Porins"/>
    <property type="match status" value="1"/>
</dbReference>
<dbReference type="InterPro" id="IPR037066">
    <property type="entry name" value="Plug_dom_sf"/>
</dbReference>
<dbReference type="Gene3D" id="2.170.130.10">
    <property type="entry name" value="TonB-dependent receptor, plug domain"/>
    <property type="match status" value="1"/>
</dbReference>
<feature type="domain" description="Peptidase M56" evidence="3">
    <location>
        <begin position="35"/>
        <end position="250"/>
    </location>
</feature>
<dbReference type="RefSeq" id="WP_104709723.1">
    <property type="nucleotide sequence ID" value="NZ_PTRA01000001.1"/>
</dbReference>
<dbReference type="Proteomes" id="UP000239590">
    <property type="component" value="Unassembled WGS sequence"/>
</dbReference>
<organism evidence="4 5">
    <name type="scientific">Siphonobacter curvatus</name>
    <dbReference type="NCBI Taxonomy" id="2094562"/>
    <lineage>
        <taxon>Bacteria</taxon>
        <taxon>Pseudomonadati</taxon>
        <taxon>Bacteroidota</taxon>
        <taxon>Cytophagia</taxon>
        <taxon>Cytophagales</taxon>
        <taxon>Cytophagaceae</taxon>
        <taxon>Siphonobacter</taxon>
    </lineage>
</organism>
<sequence length="449" mass="51935">MQTLVYLLQVSLSLAGFAGLYALLLKKETYYQWNRWYFWIAGIASLLVPAWNEWFSQRESIQQVTTYVPDLSFQYAAQQVADSDYPSAESIVLGLWLFGVLIMSVRLIRQLRSVYQLYRNSRMQYVGEQKVQVPASETAPFSFFHWIFMNPTLFTPQELKEVLLHEQIHARQGHSWDVLMGEMLQIVFWFNPLVWWWNKTVRQNLEYLADYTVLASGLNARHYQYHLLRQSGLAVPVRTHFSVSELKNRIRQINTPSSAPWKGIKLLLLLPLLGFWIMAFTPRRVMEKIVILPARQQQPVATDTIRPVLPAKIILTKKRTPRTKSTNSPKATSTTPATYAYFLDDRKTPREGIDGLHPDEIKEMQIIKSESEPTRKELRIYTREPVPIQMKVNAAAKPLYLVNGEEVENLDAIKPDQIESINVLKDAKATEHYGEKAKNGVILVTLKEQ</sequence>
<reference evidence="5" key="1">
    <citation type="submission" date="2018-02" db="EMBL/GenBank/DDBJ databases">
        <title>Genome sequencing of Solimonas sp. HR-BB.</title>
        <authorList>
            <person name="Lee Y."/>
            <person name="Jeon C.O."/>
        </authorList>
    </citation>
    <scope>NUCLEOTIDE SEQUENCE [LARGE SCALE GENOMIC DNA]</scope>
    <source>
        <strain evidence="5">HR-U</strain>
    </source>
</reference>
<dbReference type="GO" id="GO:0009279">
    <property type="term" value="C:cell outer membrane"/>
    <property type="evidence" value="ECO:0007669"/>
    <property type="project" value="UniProtKB-SubCell"/>
</dbReference>
<keyword evidence="1" id="KW-0998">Cell outer membrane</keyword>
<dbReference type="CDD" id="cd07341">
    <property type="entry name" value="M56_BlaR1_MecR1_like"/>
    <property type="match status" value="1"/>
</dbReference>
<evidence type="ECO:0000313" key="4">
    <source>
        <dbReference type="EMBL" id="PQA58511.1"/>
    </source>
</evidence>
<dbReference type="InterPro" id="IPR052173">
    <property type="entry name" value="Beta-lactam_resp_regulator"/>
</dbReference>
<name>A0A2S7IL89_9BACT</name>
<dbReference type="EMBL" id="PTRA01000001">
    <property type="protein sequence ID" value="PQA58511.1"/>
    <property type="molecule type" value="Genomic_DNA"/>
</dbReference>
<dbReference type="PANTHER" id="PTHR34978:SF3">
    <property type="entry name" value="SLR0241 PROTEIN"/>
    <property type="match status" value="1"/>
</dbReference>
<feature type="transmembrane region" description="Helical" evidence="2">
    <location>
        <begin position="91"/>
        <end position="109"/>
    </location>
</feature>
<evidence type="ECO:0000256" key="1">
    <source>
        <dbReference type="PROSITE-ProRule" id="PRU01360"/>
    </source>
</evidence>
<dbReference type="AlphaFoldDB" id="A0A2S7IL89"/>
<evidence type="ECO:0000259" key="3">
    <source>
        <dbReference type="Pfam" id="PF05569"/>
    </source>
</evidence>
<dbReference type="InterPro" id="IPR008756">
    <property type="entry name" value="Peptidase_M56"/>
</dbReference>